<feature type="compositionally biased region" description="Low complexity" evidence="3">
    <location>
        <begin position="47"/>
        <end position="60"/>
    </location>
</feature>
<keyword evidence="5" id="KW-1185">Reference proteome</keyword>
<comment type="caution">
    <text evidence="4">The sequence shown here is derived from an EMBL/GenBank/DDBJ whole genome shotgun (WGS) entry which is preliminary data.</text>
</comment>
<dbReference type="PANTHER" id="PTHR47934:SF6">
    <property type="entry name" value="MITOCHONDRIAL GROUP I INTRON SPLICING FACTOR CCM1-RELATED"/>
    <property type="match status" value="1"/>
</dbReference>
<dbReference type="Proteomes" id="UP000242525">
    <property type="component" value="Unassembled WGS sequence"/>
</dbReference>
<evidence type="ECO:0000256" key="1">
    <source>
        <dbReference type="ARBA" id="ARBA00004173"/>
    </source>
</evidence>
<feature type="repeat" description="PPR" evidence="2">
    <location>
        <begin position="549"/>
        <end position="583"/>
    </location>
</feature>
<dbReference type="Gene3D" id="1.25.40.10">
    <property type="entry name" value="Tetratricopeptide repeat domain"/>
    <property type="match status" value="2"/>
</dbReference>
<comment type="subcellular location">
    <subcellularLocation>
        <location evidence="1">Mitochondrion</location>
    </subcellularLocation>
</comment>
<dbReference type="OrthoDB" id="185373at2759"/>
<dbReference type="STRING" id="1173061.A0A0J9XEF7"/>
<name>A0A0J9XEF7_GEOCN</name>
<feature type="repeat" description="PPR" evidence="2">
    <location>
        <begin position="328"/>
        <end position="362"/>
    </location>
</feature>
<dbReference type="InterPro" id="IPR051114">
    <property type="entry name" value="Mito_RNA_Proc_CCM1"/>
</dbReference>
<evidence type="ECO:0008006" key="6">
    <source>
        <dbReference type="Google" id="ProtNLM"/>
    </source>
</evidence>
<accession>A0A0J9XEF7</accession>
<dbReference type="PANTHER" id="PTHR47934">
    <property type="entry name" value="PENTATRICOPEPTIDE REPEAT-CONTAINING PROTEIN PET309, MITOCHONDRIAL"/>
    <property type="match status" value="1"/>
</dbReference>
<dbReference type="GO" id="GO:0007005">
    <property type="term" value="P:mitochondrion organization"/>
    <property type="evidence" value="ECO:0007669"/>
    <property type="project" value="TreeGrafter"/>
</dbReference>
<proteinExistence type="predicted"/>
<dbReference type="GO" id="GO:0006396">
    <property type="term" value="P:RNA processing"/>
    <property type="evidence" value="ECO:0007669"/>
    <property type="project" value="TreeGrafter"/>
</dbReference>
<dbReference type="PROSITE" id="PS51375">
    <property type="entry name" value="PPR"/>
    <property type="match status" value="5"/>
</dbReference>
<dbReference type="NCBIfam" id="TIGR00756">
    <property type="entry name" value="PPR"/>
    <property type="match status" value="4"/>
</dbReference>
<feature type="region of interest" description="Disordered" evidence="3">
    <location>
        <begin position="46"/>
        <end position="89"/>
    </location>
</feature>
<sequence>MIRSNVARLGFLNRAATARLAGMLLRPNATSAIAVARSTILLRSNSTTTAPTATETEATESQFVKAPQRAQRAQKSQKPSRRTVAERNPELHEKYTQLDALLSQNKLVEASNLFKETYTPEAANMFRYFNEGQDSVSLSIRFFRSISSAYKKGKGEGLIPLTELFALYNAGKLRYGWMCSEVILHEVSKGNYKQGIEAWVNYYESFDNAKTIQKTENKEAACAALIAYIASCIQDNTEIASKIALFLVPLKAVPDESEVLNLIRFSGFTFEKSLITSIVQGFKTLRLQSLDPASLDFLNNLPIDRPNELENRYNDCKTISANTGKPLPESTYARFIFCFAESGRPQQAFSVWNDLLETGVAPSVQTWNMLLKAAALSKGSSVAVTEGILAKMAEANVKPNSDSYGTLIDVYFKAGLPSTAIDIFEKIQKGLFENISTNLKIFNVMLNGLLNSGNDELARKLLMEGIDIGFSPDVVAFNTFIKTYIKQKKYDQVEKVLLLMDQYGVAPDIATYSNLLDNLYKSANAKKVDPSIHIEALLKDMNKNGIRSSTLTLTSLIDGLAKSGNPQAANDLFKLMRIKKIRPNIRTFTALINGEVLAGNLPQAVEYFKEMPAFGVPPVISTYNQIIHAFAERGSVNECLEYFHLANESKKVSVNRYTYTFVLQAIYNSRKLHLANEVLEVMKKEKPNFVVGRPLQALLLKFQGRGITLPEFKFKVFEDLSSESMLKTASRD</sequence>
<dbReference type="Pfam" id="PF01535">
    <property type="entry name" value="PPR"/>
    <property type="match status" value="2"/>
</dbReference>
<gene>
    <name evidence="4" type="ORF">BN980_GECA10s02430g</name>
</gene>
<reference evidence="4" key="1">
    <citation type="submission" date="2014-03" db="EMBL/GenBank/DDBJ databases">
        <authorList>
            <person name="Casaregola S."/>
        </authorList>
    </citation>
    <scope>NUCLEOTIDE SEQUENCE [LARGE SCALE GENOMIC DNA]</scope>
    <source>
        <strain evidence="4">CLIB 918</strain>
    </source>
</reference>
<organism evidence="4 5">
    <name type="scientific">Geotrichum candidum</name>
    <name type="common">Oospora lactis</name>
    <name type="synonym">Dipodascus geotrichum</name>
    <dbReference type="NCBI Taxonomy" id="1173061"/>
    <lineage>
        <taxon>Eukaryota</taxon>
        <taxon>Fungi</taxon>
        <taxon>Dikarya</taxon>
        <taxon>Ascomycota</taxon>
        <taxon>Saccharomycotina</taxon>
        <taxon>Dipodascomycetes</taxon>
        <taxon>Dipodascales</taxon>
        <taxon>Dipodascaceae</taxon>
        <taxon>Geotrichum</taxon>
    </lineage>
</organism>
<dbReference type="GO" id="GO:0003729">
    <property type="term" value="F:mRNA binding"/>
    <property type="evidence" value="ECO:0007669"/>
    <property type="project" value="TreeGrafter"/>
</dbReference>
<evidence type="ECO:0000313" key="4">
    <source>
        <dbReference type="EMBL" id="CDO55264.1"/>
    </source>
</evidence>
<dbReference type="InterPro" id="IPR002885">
    <property type="entry name" value="PPR_rpt"/>
</dbReference>
<dbReference type="Pfam" id="PF13041">
    <property type="entry name" value="PPR_2"/>
    <property type="match status" value="1"/>
</dbReference>
<feature type="repeat" description="PPR" evidence="2">
    <location>
        <begin position="584"/>
        <end position="618"/>
    </location>
</feature>
<dbReference type="InterPro" id="IPR011990">
    <property type="entry name" value="TPR-like_helical_dom_sf"/>
</dbReference>
<dbReference type="SUPFAM" id="SSF81901">
    <property type="entry name" value="HCP-like"/>
    <property type="match status" value="1"/>
</dbReference>
<protein>
    <recommendedName>
        <fullName evidence="6">Pentacotripeptide-repeat region of PRORP domain-containing protein</fullName>
    </recommendedName>
</protein>
<feature type="repeat" description="PPR" evidence="2">
    <location>
        <begin position="473"/>
        <end position="507"/>
    </location>
</feature>
<evidence type="ECO:0000256" key="3">
    <source>
        <dbReference type="SAM" id="MobiDB-lite"/>
    </source>
</evidence>
<dbReference type="GO" id="GO:0005739">
    <property type="term" value="C:mitochondrion"/>
    <property type="evidence" value="ECO:0007669"/>
    <property type="project" value="UniProtKB-SubCell"/>
</dbReference>
<dbReference type="AlphaFoldDB" id="A0A0J9XEF7"/>
<dbReference type="Pfam" id="PF13812">
    <property type="entry name" value="PPR_3"/>
    <property type="match status" value="2"/>
</dbReference>
<evidence type="ECO:0000256" key="2">
    <source>
        <dbReference type="PROSITE-ProRule" id="PRU00708"/>
    </source>
</evidence>
<feature type="repeat" description="PPR" evidence="2">
    <location>
        <begin position="438"/>
        <end position="472"/>
    </location>
</feature>
<evidence type="ECO:0000313" key="5">
    <source>
        <dbReference type="Proteomes" id="UP000242525"/>
    </source>
</evidence>
<dbReference type="EMBL" id="CCBN010000010">
    <property type="protein sequence ID" value="CDO55264.1"/>
    <property type="molecule type" value="Genomic_DNA"/>
</dbReference>